<evidence type="ECO:0008006" key="4">
    <source>
        <dbReference type="Google" id="ProtNLM"/>
    </source>
</evidence>
<dbReference type="AlphaFoldDB" id="A0A397RZB3"/>
<dbReference type="EMBL" id="QKYT01001262">
    <property type="protein sequence ID" value="RIA79513.1"/>
    <property type="molecule type" value="Genomic_DNA"/>
</dbReference>
<keyword evidence="1" id="KW-1133">Transmembrane helix</keyword>
<evidence type="ECO:0000256" key="1">
    <source>
        <dbReference type="SAM" id="Phobius"/>
    </source>
</evidence>
<evidence type="ECO:0000313" key="2">
    <source>
        <dbReference type="EMBL" id="RIA79513.1"/>
    </source>
</evidence>
<proteinExistence type="predicted"/>
<sequence length="166" mass="18608">MQATLNSYRILIFAASLTCLAIDAFFISVEGQFETDSRLIYYCFTDIFSIVINGYYFIVLERKWDKPPTTFDCIIYFLEFLFWTISVIIKATSNQIISPGPSILIVTIVLGGIILLLSIIFAISLSWWAGRLSQATIIPISTPLNINNANNPGTEMNNAGSEFLRS</sequence>
<keyword evidence="1" id="KW-0472">Membrane</keyword>
<reference evidence="2 3" key="1">
    <citation type="submission" date="2018-06" db="EMBL/GenBank/DDBJ databases">
        <title>Comparative genomics reveals the genomic features of Rhizophagus irregularis, R. cerebriforme, R. diaphanum and Gigaspora rosea, and their symbiotic lifestyle signature.</title>
        <authorList>
            <person name="Morin E."/>
            <person name="San Clemente H."/>
            <person name="Chen E.C.H."/>
            <person name="De La Providencia I."/>
            <person name="Hainaut M."/>
            <person name="Kuo A."/>
            <person name="Kohler A."/>
            <person name="Murat C."/>
            <person name="Tang N."/>
            <person name="Roy S."/>
            <person name="Loubradou J."/>
            <person name="Henrissat B."/>
            <person name="Grigoriev I.V."/>
            <person name="Corradi N."/>
            <person name="Roux C."/>
            <person name="Martin F.M."/>
        </authorList>
    </citation>
    <scope>NUCLEOTIDE SEQUENCE [LARGE SCALE GENOMIC DNA]</scope>
    <source>
        <strain evidence="2 3">DAOM 227022</strain>
    </source>
</reference>
<comment type="caution">
    <text evidence="2">The sequence shown here is derived from an EMBL/GenBank/DDBJ whole genome shotgun (WGS) entry which is preliminary data.</text>
</comment>
<dbReference type="Proteomes" id="UP000265703">
    <property type="component" value="Unassembled WGS sequence"/>
</dbReference>
<evidence type="ECO:0000313" key="3">
    <source>
        <dbReference type="Proteomes" id="UP000265703"/>
    </source>
</evidence>
<keyword evidence="3" id="KW-1185">Reference proteome</keyword>
<dbReference type="OrthoDB" id="2367547at2759"/>
<keyword evidence="1" id="KW-0812">Transmembrane</keyword>
<name>A0A397RZB3_9GLOM</name>
<feature type="transmembrane region" description="Helical" evidence="1">
    <location>
        <begin position="71"/>
        <end position="91"/>
    </location>
</feature>
<feature type="transmembrane region" description="Helical" evidence="1">
    <location>
        <begin position="103"/>
        <end position="128"/>
    </location>
</feature>
<organism evidence="2 3">
    <name type="scientific">Glomus cerebriforme</name>
    <dbReference type="NCBI Taxonomy" id="658196"/>
    <lineage>
        <taxon>Eukaryota</taxon>
        <taxon>Fungi</taxon>
        <taxon>Fungi incertae sedis</taxon>
        <taxon>Mucoromycota</taxon>
        <taxon>Glomeromycotina</taxon>
        <taxon>Glomeromycetes</taxon>
        <taxon>Glomerales</taxon>
        <taxon>Glomeraceae</taxon>
        <taxon>Glomus</taxon>
    </lineage>
</organism>
<gene>
    <name evidence="2" type="ORF">C1645_840516</name>
</gene>
<feature type="transmembrane region" description="Helical" evidence="1">
    <location>
        <begin position="7"/>
        <end position="27"/>
    </location>
</feature>
<protein>
    <recommendedName>
        <fullName evidence="4">MARVEL domain-containing protein</fullName>
    </recommendedName>
</protein>
<feature type="transmembrane region" description="Helical" evidence="1">
    <location>
        <begin position="39"/>
        <end position="59"/>
    </location>
</feature>
<accession>A0A397RZB3</accession>